<reference evidence="1 2" key="1">
    <citation type="journal article" date="2019" name="Commun. Biol.">
        <title>The bagworm genome reveals a unique fibroin gene that provides high tensile strength.</title>
        <authorList>
            <person name="Kono N."/>
            <person name="Nakamura H."/>
            <person name="Ohtoshi R."/>
            <person name="Tomita M."/>
            <person name="Numata K."/>
            <person name="Arakawa K."/>
        </authorList>
    </citation>
    <scope>NUCLEOTIDE SEQUENCE [LARGE SCALE GENOMIC DNA]</scope>
</reference>
<comment type="caution">
    <text evidence="1">The sequence shown here is derived from an EMBL/GenBank/DDBJ whole genome shotgun (WGS) entry which is preliminary data.</text>
</comment>
<keyword evidence="2" id="KW-1185">Reference proteome</keyword>
<protein>
    <submittedName>
        <fullName evidence="1">Uncharacterized protein</fullName>
    </submittedName>
</protein>
<dbReference type="EMBL" id="BGZK01000428">
    <property type="protein sequence ID" value="GBP43013.1"/>
    <property type="molecule type" value="Genomic_DNA"/>
</dbReference>
<name>A0A4C1VW79_EUMVA</name>
<dbReference type="Proteomes" id="UP000299102">
    <property type="component" value="Unassembled WGS sequence"/>
</dbReference>
<organism evidence="1 2">
    <name type="scientific">Eumeta variegata</name>
    <name type="common">Bagworm moth</name>
    <name type="synonym">Eumeta japonica</name>
    <dbReference type="NCBI Taxonomy" id="151549"/>
    <lineage>
        <taxon>Eukaryota</taxon>
        <taxon>Metazoa</taxon>
        <taxon>Ecdysozoa</taxon>
        <taxon>Arthropoda</taxon>
        <taxon>Hexapoda</taxon>
        <taxon>Insecta</taxon>
        <taxon>Pterygota</taxon>
        <taxon>Neoptera</taxon>
        <taxon>Endopterygota</taxon>
        <taxon>Lepidoptera</taxon>
        <taxon>Glossata</taxon>
        <taxon>Ditrysia</taxon>
        <taxon>Tineoidea</taxon>
        <taxon>Psychidae</taxon>
        <taxon>Oiketicinae</taxon>
        <taxon>Eumeta</taxon>
    </lineage>
</organism>
<dbReference type="AlphaFoldDB" id="A0A4C1VW79"/>
<gene>
    <name evidence="1" type="ORF">EVAR_49501_1</name>
</gene>
<accession>A0A4C1VW79</accession>
<evidence type="ECO:0000313" key="1">
    <source>
        <dbReference type="EMBL" id="GBP43013.1"/>
    </source>
</evidence>
<evidence type="ECO:0000313" key="2">
    <source>
        <dbReference type="Proteomes" id="UP000299102"/>
    </source>
</evidence>
<sequence length="98" mass="10836">MPWFSCIITHSNSLYCRCVVDVHDNIVTANKSALSESRCGDRQTTSTVEQIISGEQRLSSCDHELAVVTRDGFPLAGRRPGQGYGLMSVTDEIRSWTS</sequence>
<proteinExistence type="predicted"/>